<keyword evidence="1" id="KW-0472">Membrane</keyword>
<dbReference type="EMBL" id="JADOEF010000001">
    <property type="protein sequence ID" value="MBF7807560.1"/>
    <property type="molecule type" value="Genomic_DNA"/>
</dbReference>
<feature type="transmembrane region" description="Helical" evidence="1">
    <location>
        <begin position="94"/>
        <end position="115"/>
    </location>
</feature>
<dbReference type="Proteomes" id="UP000631418">
    <property type="component" value="Unassembled WGS sequence"/>
</dbReference>
<evidence type="ECO:0000313" key="3">
    <source>
        <dbReference type="EMBL" id="NSB17107.1"/>
    </source>
</evidence>
<feature type="transmembrane region" description="Helical" evidence="1">
    <location>
        <begin position="6"/>
        <end position="21"/>
    </location>
</feature>
<name>A0A1S8QXK5_CLOBE</name>
<protein>
    <submittedName>
        <fullName evidence="2">Uncharacterized protein</fullName>
    </submittedName>
</protein>
<accession>A0A1S8QXK5</accession>
<feature type="transmembrane region" description="Helical" evidence="1">
    <location>
        <begin position="166"/>
        <end position="183"/>
    </location>
</feature>
<feature type="transmembrane region" description="Helical" evidence="1">
    <location>
        <begin position="189"/>
        <end position="208"/>
    </location>
</feature>
<evidence type="ECO:0000313" key="4">
    <source>
        <dbReference type="Proteomes" id="UP000631418"/>
    </source>
</evidence>
<evidence type="ECO:0000256" key="1">
    <source>
        <dbReference type="SAM" id="Phobius"/>
    </source>
</evidence>
<dbReference type="Proteomes" id="UP000822184">
    <property type="component" value="Unassembled WGS sequence"/>
</dbReference>
<reference evidence="3" key="1">
    <citation type="submission" date="2020-06" db="EMBL/GenBank/DDBJ databases">
        <title>Genomic insights into acetone-butanol-ethanol (ABE) fermentation by sequencing solventogenic clostridia strains.</title>
        <authorList>
            <person name="Brown S."/>
        </authorList>
    </citation>
    <scope>NUCLEOTIDE SEQUENCE</scope>
    <source>
        <strain evidence="3">DJ123</strain>
    </source>
</reference>
<feature type="transmembrane region" description="Helical" evidence="1">
    <location>
        <begin position="135"/>
        <end position="154"/>
    </location>
</feature>
<dbReference type="OMA" id="IYIPLMA"/>
<organism evidence="2 4">
    <name type="scientific">Clostridium beijerinckii</name>
    <name type="common">Clostridium MP</name>
    <dbReference type="NCBI Taxonomy" id="1520"/>
    <lineage>
        <taxon>Bacteria</taxon>
        <taxon>Bacillati</taxon>
        <taxon>Bacillota</taxon>
        <taxon>Clostridia</taxon>
        <taxon>Eubacteriales</taxon>
        <taxon>Clostridiaceae</taxon>
        <taxon>Clostridium</taxon>
    </lineage>
</organism>
<evidence type="ECO:0000313" key="2">
    <source>
        <dbReference type="EMBL" id="MBF7807560.1"/>
    </source>
</evidence>
<comment type="caution">
    <text evidence="2">The sequence shown here is derived from an EMBL/GenBank/DDBJ whole genome shotgun (WGS) entry which is preliminary data.</text>
</comment>
<gene>
    <name evidence="3" type="ORF">BCD95_005366</name>
    <name evidence="2" type="ORF">IS491_02275</name>
</gene>
<reference evidence="2" key="2">
    <citation type="submission" date="2020-11" db="EMBL/GenBank/DDBJ databases">
        <authorList>
            <person name="Thieme N."/>
            <person name="Liebl W."/>
            <person name="Zverlov V."/>
        </authorList>
    </citation>
    <scope>NUCLEOTIDE SEQUENCE</scope>
    <source>
        <strain evidence="2">NT08</strain>
    </source>
</reference>
<keyword evidence="1" id="KW-0812">Transmembrane</keyword>
<proteinExistence type="predicted"/>
<keyword evidence="1" id="KW-1133">Transmembrane helix</keyword>
<dbReference type="EMBL" id="JABTDW010000001">
    <property type="protein sequence ID" value="NSB17107.1"/>
    <property type="molecule type" value="Genomic_DNA"/>
</dbReference>
<feature type="transmembrane region" description="Helical" evidence="1">
    <location>
        <begin position="33"/>
        <end position="55"/>
    </location>
</feature>
<feature type="transmembrane region" description="Helical" evidence="1">
    <location>
        <begin position="67"/>
        <end position="87"/>
    </location>
</feature>
<sequence>MNFAYYLFLLLIIFLSISLIRKNLEVSPKKIKIYLALVITLFLLRHIALFLLCILKNSTIIYYLKPIIFLNHLSVPLIVLAVSYVYLRSEKLNFGGTYVIAATVCIIYAVIMQTSKLTVQVNYLYGFILQIDKETILFLFSLILLGALLILNVILLDRPYANKKGIWLLIIAILIVMIEDIIILGGIKIFPYSVIGDMLFLIIINLVLKGFKILPKNNYRS</sequence>
<dbReference type="RefSeq" id="WP_011967922.1">
    <property type="nucleotide sequence ID" value="NZ_CP053893.1"/>
</dbReference>
<dbReference type="AlphaFoldDB" id="A0A1S8QXK5"/>